<accession>A0A5M8R4C4</accession>
<feature type="transmembrane region" description="Helical" evidence="1">
    <location>
        <begin position="119"/>
        <end position="137"/>
    </location>
</feature>
<comment type="caution">
    <text evidence="2">The sequence shown here is derived from an EMBL/GenBank/DDBJ whole genome shotgun (WGS) entry which is preliminary data.</text>
</comment>
<proteinExistence type="predicted"/>
<keyword evidence="1" id="KW-0472">Membrane</keyword>
<sequence>MFLIAFVLAYFIKQPILSFGTIFLFFYGFRFSSKGINAEGHYYYVNLFRHLFCFAIPFLNFFMYWSTIGGNAGFGFTFSPLALMQKLSFLLQVILILLPEICVFLSRKNVIHVDGRKKKLGSTLYPVALILTICMAYG</sequence>
<protein>
    <submittedName>
        <fullName evidence="2">Uncharacterized protein</fullName>
    </submittedName>
</protein>
<reference evidence="2 3" key="1">
    <citation type="submission" date="2018-08" db="EMBL/GenBank/DDBJ databases">
        <title>Bacillus phenotypic plasticity.</title>
        <authorList>
            <person name="Hurtado E."/>
        </authorList>
    </citation>
    <scope>NUCLEOTIDE SEQUENCE [LARGE SCALE GENOMIC DNA]</scope>
    <source>
        <strain evidence="2 3">427</strain>
    </source>
</reference>
<keyword evidence="1" id="KW-0812">Transmembrane</keyword>
<feature type="transmembrane region" description="Helical" evidence="1">
    <location>
        <begin position="47"/>
        <end position="67"/>
    </location>
</feature>
<dbReference type="Proteomes" id="UP000324326">
    <property type="component" value="Unassembled WGS sequence"/>
</dbReference>
<name>A0A5M8R4C4_9BACI</name>
<keyword evidence="1" id="KW-1133">Transmembrane helix</keyword>
<feature type="transmembrane region" description="Helical" evidence="1">
    <location>
        <begin position="87"/>
        <end position="107"/>
    </location>
</feature>
<dbReference type="RefSeq" id="WP_148957898.1">
    <property type="nucleotide sequence ID" value="NZ_QSND01000014.1"/>
</dbReference>
<gene>
    <name evidence="2" type="ORF">DX927_24960</name>
</gene>
<evidence type="ECO:0000313" key="2">
    <source>
        <dbReference type="EMBL" id="KAA6443505.1"/>
    </source>
</evidence>
<dbReference type="AlphaFoldDB" id="A0A5M8R4C4"/>
<evidence type="ECO:0000256" key="1">
    <source>
        <dbReference type="SAM" id="Phobius"/>
    </source>
</evidence>
<feature type="transmembrane region" description="Helical" evidence="1">
    <location>
        <begin position="6"/>
        <end position="27"/>
    </location>
</feature>
<evidence type="ECO:0000313" key="3">
    <source>
        <dbReference type="Proteomes" id="UP000324326"/>
    </source>
</evidence>
<organism evidence="2 3">
    <name type="scientific">Bacillus swezeyi</name>
    <dbReference type="NCBI Taxonomy" id="1925020"/>
    <lineage>
        <taxon>Bacteria</taxon>
        <taxon>Bacillati</taxon>
        <taxon>Bacillota</taxon>
        <taxon>Bacilli</taxon>
        <taxon>Bacillales</taxon>
        <taxon>Bacillaceae</taxon>
        <taxon>Bacillus</taxon>
    </lineage>
</organism>
<dbReference type="EMBL" id="QSND01000014">
    <property type="protein sequence ID" value="KAA6443505.1"/>
    <property type="molecule type" value="Genomic_DNA"/>
</dbReference>